<keyword evidence="3" id="KW-0862">Zinc</keyword>
<evidence type="ECO:0000256" key="4">
    <source>
        <dbReference type="PROSITE-ProRule" id="PRU00325"/>
    </source>
</evidence>
<evidence type="ECO:0000256" key="1">
    <source>
        <dbReference type="ARBA" id="ARBA00022723"/>
    </source>
</evidence>
<dbReference type="SMART" id="SM00575">
    <property type="entry name" value="ZnF_PMZ"/>
    <property type="match status" value="1"/>
</dbReference>
<dbReference type="EMBL" id="LR031873">
    <property type="protein sequence ID" value="VDD09691.1"/>
    <property type="molecule type" value="Genomic_DNA"/>
</dbReference>
<evidence type="ECO:0000256" key="2">
    <source>
        <dbReference type="ARBA" id="ARBA00022771"/>
    </source>
</evidence>
<dbReference type="AlphaFoldDB" id="A0A3P6CIF7"/>
<accession>A0A3P6CIF7</accession>
<keyword evidence="2 4" id="KW-0863">Zinc-finger</keyword>
<protein>
    <recommendedName>
        <fullName evidence="5">SWIM-type domain-containing protein</fullName>
    </recommendedName>
</protein>
<feature type="domain" description="SWIM-type" evidence="5">
    <location>
        <begin position="31"/>
        <end position="63"/>
    </location>
</feature>
<keyword evidence="1" id="KW-0479">Metal-binding</keyword>
<dbReference type="Pfam" id="PF04434">
    <property type="entry name" value="SWIM"/>
    <property type="match status" value="1"/>
</dbReference>
<dbReference type="GO" id="GO:0008270">
    <property type="term" value="F:zinc ion binding"/>
    <property type="evidence" value="ECO:0007669"/>
    <property type="project" value="UniProtKB-KW"/>
</dbReference>
<dbReference type="InterPro" id="IPR006564">
    <property type="entry name" value="Znf_PMZ"/>
</dbReference>
<sequence length="134" mass="15099">MTKNMATVKGSKINAVNSWSSQILGKFGRSDKVMLAERKCSCKYFDNIKIPCSHTMLAADGVGVPQDTWCGHWYKTTVWRETYAGVINPHGDARDVDIPEEVSSQVVYPPNTKRQPGRRRKTRIPSTGEIRVRC</sequence>
<organism evidence="6">
    <name type="scientific">Brassica oleracea</name>
    <name type="common">Wild cabbage</name>
    <dbReference type="NCBI Taxonomy" id="3712"/>
    <lineage>
        <taxon>Eukaryota</taxon>
        <taxon>Viridiplantae</taxon>
        <taxon>Streptophyta</taxon>
        <taxon>Embryophyta</taxon>
        <taxon>Tracheophyta</taxon>
        <taxon>Spermatophyta</taxon>
        <taxon>Magnoliopsida</taxon>
        <taxon>eudicotyledons</taxon>
        <taxon>Gunneridae</taxon>
        <taxon>Pentapetalae</taxon>
        <taxon>rosids</taxon>
        <taxon>malvids</taxon>
        <taxon>Brassicales</taxon>
        <taxon>Brassicaceae</taxon>
        <taxon>Brassiceae</taxon>
        <taxon>Brassica</taxon>
    </lineage>
</organism>
<reference evidence="6" key="1">
    <citation type="submission" date="2018-11" db="EMBL/GenBank/DDBJ databases">
        <authorList>
            <consortium name="Genoscope - CEA"/>
            <person name="William W."/>
        </authorList>
    </citation>
    <scope>NUCLEOTIDE SEQUENCE</scope>
</reference>
<gene>
    <name evidence="6" type="ORF">BOLC4T25142H</name>
</gene>
<evidence type="ECO:0000256" key="3">
    <source>
        <dbReference type="ARBA" id="ARBA00022833"/>
    </source>
</evidence>
<dbReference type="PROSITE" id="PS50966">
    <property type="entry name" value="ZF_SWIM"/>
    <property type="match status" value="1"/>
</dbReference>
<name>A0A3P6CIF7_BRAOL</name>
<evidence type="ECO:0000259" key="5">
    <source>
        <dbReference type="PROSITE" id="PS50966"/>
    </source>
</evidence>
<dbReference type="InterPro" id="IPR007527">
    <property type="entry name" value="Znf_SWIM"/>
</dbReference>
<proteinExistence type="predicted"/>
<evidence type="ECO:0000313" key="6">
    <source>
        <dbReference type="EMBL" id="VDD09691.1"/>
    </source>
</evidence>